<gene>
    <name evidence="1" type="ORF">PHYSODRAFT_521229</name>
</gene>
<dbReference type="SMR" id="G5A1W2"/>
<name>G5A1W2_PHYSP</name>
<dbReference type="GeneID" id="20660386"/>
<evidence type="ECO:0000313" key="1">
    <source>
        <dbReference type="EMBL" id="EGZ10910.1"/>
    </source>
</evidence>
<dbReference type="InParanoid" id="G5A1W2"/>
<sequence>KGLPPWRPILVQSSLATRLFTAISTYLEARVPNHSMQHGFQRDNNVQDAALTTTLLLDRGKQVQEPLYLLSKDCEKYYDRIPRWVMAYIYKSIGVPQKLYDILMGFLGPGEIDIRTAFGWIPSGRREFGLGQRSVLSIRHIGYYMDVLMERQEAGPDGVEIRHHQGSTPLNELFQRVKLSLSSAVGFKLGLSTGFKVDVDCESFPLSF</sequence>
<evidence type="ECO:0008006" key="3">
    <source>
        <dbReference type="Google" id="ProtNLM"/>
    </source>
</evidence>
<proteinExistence type="predicted"/>
<accession>G5A1W2</accession>
<dbReference type="Proteomes" id="UP000002640">
    <property type="component" value="Unassembled WGS sequence"/>
</dbReference>
<keyword evidence="2" id="KW-1185">Reference proteome</keyword>
<dbReference type="AlphaFoldDB" id="G5A1W2"/>
<dbReference type="KEGG" id="psoj:PHYSODRAFT_521229"/>
<dbReference type="EMBL" id="JH159158">
    <property type="protein sequence ID" value="EGZ10910.1"/>
    <property type="molecule type" value="Genomic_DNA"/>
</dbReference>
<evidence type="ECO:0000313" key="2">
    <source>
        <dbReference type="Proteomes" id="UP000002640"/>
    </source>
</evidence>
<dbReference type="RefSeq" id="XP_009533655.1">
    <property type="nucleotide sequence ID" value="XM_009535360.1"/>
</dbReference>
<feature type="non-terminal residue" evidence="1">
    <location>
        <position position="1"/>
    </location>
</feature>
<protein>
    <recommendedName>
        <fullName evidence="3">Reverse transcriptase domain-containing protein</fullName>
    </recommendedName>
</protein>
<reference evidence="1 2" key="1">
    <citation type="journal article" date="2006" name="Science">
        <title>Phytophthora genome sequences uncover evolutionary origins and mechanisms of pathogenesis.</title>
        <authorList>
            <person name="Tyler B.M."/>
            <person name="Tripathy S."/>
            <person name="Zhang X."/>
            <person name="Dehal P."/>
            <person name="Jiang R.H."/>
            <person name="Aerts A."/>
            <person name="Arredondo F.D."/>
            <person name="Baxter L."/>
            <person name="Bensasson D."/>
            <person name="Beynon J.L."/>
            <person name="Chapman J."/>
            <person name="Damasceno C.M."/>
            <person name="Dorrance A.E."/>
            <person name="Dou D."/>
            <person name="Dickerman A.W."/>
            <person name="Dubchak I.L."/>
            <person name="Garbelotto M."/>
            <person name="Gijzen M."/>
            <person name="Gordon S.G."/>
            <person name="Govers F."/>
            <person name="Grunwald N.J."/>
            <person name="Huang W."/>
            <person name="Ivors K.L."/>
            <person name="Jones R.W."/>
            <person name="Kamoun S."/>
            <person name="Krampis K."/>
            <person name="Lamour K.H."/>
            <person name="Lee M.K."/>
            <person name="McDonald W.H."/>
            <person name="Medina M."/>
            <person name="Meijer H.J."/>
            <person name="Nordberg E.K."/>
            <person name="Maclean D.J."/>
            <person name="Ospina-Giraldo M.D."/>
            <person name="Morris P.F."/>
            <person name="Phuntumart V."/>
            <person name="Putnam N.H."/>
            <person name="Rash S."/>
            <person name="Rose J.K."/>
            <person name="Sakihama Y."/>
            <person name="Salamov A.A."/>
            <person name="Savidor A."/>
            <person name="Scheuring C.F."/>
            <person name="Smith B.M."/>
            <person name="Sobral B.W."/>
            <person name="Terry A."/>
            <person name="Torto-Alalibo T.A."/>
            <person name="Win J."/>
            <person name="Xu Z."/>
            <person name="Zhang H."/>
            <person name="Grigoriev I.V."/>
            <person name="Rokhsar D.S."/>
            <person name="Boore J.L."/>
        </authorList>
    </citation>
    <scope>NUCLEOTIDE SEQUENCE [LARGE SCALE GENOMIC DNA]</scope>
    <source>
        <strain evidence="1 2">P6497</strain>
    </source>
</reference>
<organism evidence="1 2">
    <name type="scientific">Phytophthora sojae (strain P6497)</name>
    <name type="common">Soybean stem and root rot agent</name>
    <name type="synonym">Phytophthora megasperma f. sp. glycines</name>
    <dbReference type="NCBI Taxonomy" id="1094619"/>
    <lineage>
        <taxon>Eukaryota</taxon>
        <taxon>Sar</taxon>
        <taxon>Stramenopiles</taxon>
        <taxon>Oomycota</taxon>
        <taxon>Peronosporomycetes</taxon>
        <taxon>Peronosporales</taxon>
        <taxon>Peronosporaceae</taxon>
        <taxon>Phytophthora</taxon>
    </lineage>
</organism>